<proteinExistence type="predicted"/>
<keyword evidence="2" id="KW-1185">Reference proteome</keyword>
<reference evidence="1 2" key="1">
    <citation type="journal article" date="2020" name="IScience">
        <title>Genome Sequencing of the Endangered Kingdonia uniflora (Circaeasteraceae, Ranunculales) Reveals Potential Mechanisms of Evolutionary Specialization.</title>
        <authorList>
            <person name="Sun Y."/>
            <person name="Deng T."/>
            <person name="Zhang A."/>
            <person name="Moore M.J."/>
            <person name="Landis J.B."/>
            <person name="Lin N."/>
            <person name="Zhang H."/>
            <person name="Zhang X."/>
            <person name="Huang J."/>
            <person name="Zhang X."/>
            <person name="Sun H."/>
            <person name="Wang H."/>
        </authorList>
    </citation>
    <scope>NUCLEOTIDE SEQUENCE [LARGE SCALE GENOMIC DNA]</scope>
    <source>
        <strain evidence="1">TB1705</strain>
        <tissue evidence="1">Leaf</tissue>
    </source>
</reference>
<dbReference type="AlphaFoldDB" id="A0A7J7MHW8"/>
<accession>A0A7J7MHW8</accession>
<evidence type="ECO:0000313" key="2">
    <source>
        <dbReference type="Proteomes" id="UP000541444"/>
    </source>
</evidence>
<dbReference type="OrthoDB" id="19944at2759"/>
<evidence type="ECO:0000313" key="1">
    <source>
        <dbReference type="EMBL" id="KAF6154364.1"/>
    </source>
</evidence>
<protein>
    <submittedName>
        <fullName evidence="1">Uncharacterized protein</fullName>
    </submittedName>
</protein>
<name>A0A7J7MHW8_9MAGN</name>
<organism evidence="1 2">
    <name type="scientific">Kingdonia uniflora</name>
    <dbReference type="NCBI Taxonomy" id="39325"/>
    <lineage>
        <taxon>Eukaryota</taxon>
        <taxon>Viridiplantae</taxon>
        <taxon>Streptophyta</taxon>
        <taxon>Embryophyta</taxon>
        <taxon>Tracheophyta</taxon>
        <taxon>Spermatophyta</taxon>
        <taxon>Magnoliopsida</taxon>
        <taxon>Ranunculales</taxon>
        <taxon>Circaeasteraceae</taxon>
        <taxon>Kingdonia</taxon>
    </lineage>
</organism>
<comment type="caution">
    <text evidence="1">The sequence shown here is derived from an EMBL/GenBank/DDBJ whole genome shotgun (WGS) entry which is preliminary data.</text>
</comment>
<feature type="non-terminal residue" evidence="1">
    <location>
        <position position="1"/>
    </location>
</feature>
<dbReference type="Proteomes" id="UP000541444">
    <property type="component" value="Unassembled WGS sequence"/>
</dbReference>
<sequence>HNAEDDELLFLFRARSSPTTSPGIGGRIGGHLSGIKANEINPRIVRHYGIPSGSQSLAYDSIQKILAISTK</sequence>
<gene>
    <name evidence="1" type="ORF">GIB67_026820</name>
</gene>
<dbReference type="EMBL" id="JACGCM010001501">
    <property type="protein sequence ID" value="KAF6154364.1"/>
    <property type="molecule type" value="Genomic_DNA"/>
</dbReference>